<keyword evidence="2" id="KW-1185">Reference proteome</keyword>
<sequence>MESILMYTALRTHMGTLSHFIAKFIDKIFTIAEGGSITTDIIVVIQIINSIEGTHFMDILFTQEGIWGDSEGRDRLLFTVLSRLLKLDGNYGFISDALFSLVVNTIVTIRSI</sequence>
<gene>
    <name evidence="1" type="ORF">HYD_6590</name>
</gene>
<evidence type="ECO:0000313" key="2">
    <source>
        <dbReference type="Proteomes" id="UP001320209"/>
    </source>
</evidence>
<proteinExistence type="predicted"/>
<reference evidence="1" key="1">
    <citation type="submission" date="2021-10" db="EMBL/GenBank/DDBJ databases">
        <title>Genome Sequence of The Candidatus Hydrogeosomobacter endosymbioticus, an Intracellular Bacterial Symbiont of the Anaerobic Ciliate GW7.</title>
        <authorList>
            <person name="Shiohama Y."/>
            <person name="Shinzato N."/>
        </authorList>
    </citation>
    <scope>NUCLEOTIDE SEQUENCE [LARGE SCALE GENOMIC DNA]</scope>
    <source>
        <strain evidence="1">200920</strain>
    </source>
</reference>
<protein>
    <submittedName>
        <fullName evidence="1">Uncharacterized protein</fullName>
    </submittedName>
</protein>
<accession>A0ABN6L7Q4</accession>
<dbReference type="Proteomes" id="UP001320209">
    <property type="component" value="Chromosome"/>
</dbReference>
<dbReference type="EMBL" id="AP025225">
    <property type="protein sequence ID" value="BDB96526.1"/>
    <property type="molecule type" value="Genomic_DNA"/>
</dbReference>
<evidence type="ECO:0000313" key="1">
    <source>
        <dbReference type="EMBL" id="BDB96526.1"/>
    </source>
</evidence>
<name>A0ABN6L7Q4_9PROT</name>
<organism evidence="1 2">
    <name type="scientific">Candidatus Hydrogenosomobacter endosymbioticus</name>
    <dbReference type="NCBI Taxonomy" id="2558174"/>
    <lineage>
        <taxon>Bacteria</taxon>
        <taxon>Pseudomonadati</taxon>
        <taxon>Pseudomonadota</taxon>
        <taxon>Alphaproteobacteria</taxon>
        <taxon>Holosporales</taxon>
        <taxon>Holosporaceae</taxon>
        <taxon>Candidatus Hydrogenosomobacter</taxon>
    </lineage>
</organism>